<dbReference type="RefSeq" id="XP_038784358.1">
    <property type="nucleotide sequence ID" value="XM_038932857.1"/>
</dbReference>
<comment type="caution">
    <text evidence="2">The sequence shown here is derived from an EMBL/GenBank/DDBJ whole genome shotgun (WGS) entry which is preliminary data.</text>
</comment>
<sequence>MHRIHTKDSNHPAFQASTSIGKVLSPAYPRTIVTPARPQEEKWYDTRTTRRRVQEEQDVKQHDEFDDKAETRHLREHNEDQKLETLLQLGIHCVYIIEGIAAYKSSIDEVCIRYNKTGTVIGSVVTKSMPFGYSQSQLSSKKVSRYGKHVCRYAALELVWTYVSAPVTQAPERIFQYLEDILQMLAILRRNECAQTILSYGTGDKA</sequence>
<reference evidence="2" key="2">
    <citation type="submission" date="2020-08" db="EMBL/GenBank/DDBJ databases">
        <title>Draft Genome Sequence of Cumin Blight Pathogen Alternaria burnsii.</title>
        <authorList>
            <person name="Feng Z."/>
        </authorList>
    </citation>
    <scope>NUCLEOTIDE SEQUENCE</scope>
    <source>
        <strain evidence="2">CBS107.38</strain>
    </source>
</reference>
<dbReference type="Proteomes" id="UP000596902">
    <property type="component" value="Unassembled WGS sequence"/>
</dbReference>
<reference evidence="2" key="1">
    <citation type="submission" date="2020-01" db="EMBL/GenBank/DDBJ databases">
        <authorList>
            <person name="Feng Z.H.Z."/>
        </authorList>
    </citation>
    <scope>NUCLEOTIDE SEQUENCE</scope>
    <source>
        <strain evidence="2">CBS107.38</strain>
    </source>
</reference>
<evidence type="ECO:0000313" key="2">
    <source>
        <dbReference type="EMBL" id="KAF7674044.1"/>
    </source>
</evidence>
<accession>A0A8H7B3R3</accession>
<gene>
    <name evidence="2" type="ORF">GT037_007810</name>
</gene>
<dbReference type="GeneID" id="62206035"/>
<dbReference type="AlphaFoldDB" id="A0A8H7B3R3"/>
<evidence type="ECO:0000256" key="1">
    <source>
        <dbReference type="SAM" id="MobiDB-lite"/>
    </source>
</evidence>
<protein>
    <submittedName>
        <fullName evidence="2">Uncharacterized protein</fullName>
    </submittedName>
</protein>
<feature type="region of interest" description="Disordered" evidence="1">
    <location>
        <begin position="45"/>
        <end position="64"/>
    </location>
</feature>
<proteinExistence type="predicted"/>
<name>A0A8H7B3R3_9PLEO</name>
<dbReference type="EMBL" id="JAAABM010000011">
    <property type="protein sequence ID" value="KAF7674044.1"/>
    <property type="molecule type" value="Genomic_DNA"/>
</dbReference>
<organism evidence="2 3">
    <name type="scientific">Alternaria burnsii</name>
    <dbReference type="NCBI Taxonomy" id="1187904"/>
    <lineage>
        <taxon>Eukaryota</taxon>
        <taxon>Fungi</taxon>
        <taxon>Dikarya</taxon>
        <taxon>Ascomycota</taxon>
        <taxon>Pezizomycotina</taxon>
        <taxon>Dothideomycetes</taxon>
        <taxon>Pleosporomycetidae</taxon>
        <taxon>Pleosporales</taxon>
        <taxon>Pleosporineae</taxon>
        <taxon>Pleosporaceae</taxon>
        <taxon>Alternaria</taxon>
        <taxon>Alternaria sect. Alternaria</taxon>
    </lineage>
</organism>
<evidence type="ECO:0000313" key="3">
    <source>
        <dbReference type="Proteomes" id="UP000596902"/>
    </source>
</evidence>
<keyword evidence="3" id="KW-1185">Reference proteome</keyword>